<name>A0A5E4YSU3_9BURK</name>
<organism evidence="1 2">
    <name type="scientific">Pandoraea morbifera</name>
    <dbReference type="NCBI Taxonomy" id="2508300"/>
    <lineage>
        <taxon>Bacteria</taxon>
        <taxon>Pseudomonadati</taxon>
        <taxon>Pseudomonadota</taxon>
        <taxon>Betaproteobacteria</taxon>
        <taxon>Burkholderiales</taxon>
        <taxon>Burkholderiaceae</taxon>
        <taxon>Pandoraea</taxon>
    </lineage>
</organism>
<accession>A0A5E4YSU3</accession>
<evidence type="ECO:0000313" key="1">
    <source>
        <dbReference type="EMBL" id="VVE51964.1"/>
    </source>
</evidence>
<reference evidence="1 2" key="1">
    <citation type="submission" date="2019-08" db="EMBL/GenBank/DDBJ databases">
        <authorList>
            <person name="Peeters C."/>
        </authorList>
    </citation>
    <scope>NUCLEOTIDE SEQUENCE [LARGE SCALE GENOMIC DNA]</scope>
    <source>
        <strain evidence="1 2">LMG 31116</strain>
    </source>
</reference>
<sequence>MAAEEIIKSQGTELYFVNPTGNTVERVVCATSISGLGGARDQIDITCLDNTGDREFVGGLGNPGQVSVAFNVHKNEVAHEDLLALKESGATVSWGIYSSDGATAPAVDSSGILQSVNGRASAIFQGYVSDINIDIQGNDIWKGTITIQRSGKVTFDLSTV</sequence>
<proteinExistence type="predicted"/>
<dbReference type="Proteomes" id="UP000368474">
    <property type="component" value="Unassembled WGS sequence"/>
</dbReference>
<dbReference type="Pfam" id="PF16460">
    <property type="entry name" value="Phage_TTP_11"/>
    <property type="match status" value="1"/>
</dbReference>
<protein>
    <submittedName>
        <fullName evidence="1">Phage major tail 2 family protein</fullName>
    </submittedName>
</protein>
<dbReference type="EMBL" id="CABPSD010000029">
    <property type="protein sequence ID" value="VVE51964.1"/>
    <property type="molecule type" value="Genomic_DNA"/>
</dbReference>
<dbReference type="InterPro" id="IPR032495">
    <property type="entry name" value="Phage_TTP_11"/>
</dbReference>
<keyword evidence="2" id="KW-1185">Reference proteome</keyword>
<dbReference type="Gene3D" id="4.10.410.40">
    <property type="match status" value="1"/>
</dbReference>
<gene>
    <name evidence="1" type="ORF">PMO31116_04716</name>
</gene>
<dbReference type="AlphaFoldDB" id="A0A5E4YSU3"/>
<evidence type="ECO:0000313" key="2">
    <source>
        <dbReference type="Proteomes" id="UP000368474"/>
    </source>
</evidence>
<dbReference type="RefSeq" id="WP_150568795.1">
    <property type="nucleotide sequence ID" value="NZ_CABPSD010000029.1"/>
</dbReference>